<comment type="caution">
    <text evidence="1">The sequence shown here is derived from an EMBL/GenBank/DDBJ whole genome shotgun (WGS) entry which is preliminary data.</text>
</comment>
<dbReference type="InterPro" id="IPR045500">
    <property type="entry name" value="DUF6491"/>
</dbReference>
<gene>
    <name evidence="1" type="ORF">E3W66_08805</name>
</gene>
<protein>
    <submittedName>
        <fullName evidence="1">Uncharacterized protein</fullName>
    </submittedName>
</protein>
<sequence>MDRTDRLSWRWSLLLLLVLALPLASKESLPLSEQLAQLEQLDESEWGIRNGCVLLSRVRQMTFIDDQHALLKLSGNRRARLTLASECPGIAANGYLLINRSGRLCSRFDSVAVLDNSFGGARAGQRCAIESIAPEVELEQDGG</sequence>
<evidence type="ECO:0000313" key="1">
    <source>
        <dbReference type="EMBL" id="TFH67558.1"/>
    </source>
</evidence>
<proteinExistence type="predicted"/>
<keyword evidence="2" id="KW-1185">Reference proteome</keyword>
<accession>A0A4Y8UGL7</accession>
<reference evidence="1 2" key="1">
    <citation type="submission" date="2019-03" db="EMBL/GenBank/DDBJ databases">
        <title>Draft genome of Gammaproteobacteria bacterium LSUCC0057, a member of the SAR92 clade.</title>
        <authorList>
            <person name="Lanclos V.C."/>
            <person name="Doiron C."/>
            <person name="Henson M.W."/>
            <person name="Thrash J.C."/>
        </authorList>
    </citation>
    <scope>NUCLEOTIDE SEQUENCE [LARGE SCALE GENOMIC DNA]</scope>
    <source>
        <strain evidence="1 2">LSUCC0057</strain>
    </source>
</reference>
<dbReference type="EMBL" id="SPIA01000003">
    <property type="protein sequence ID" value="TFH67558.1"/>
    <property type="molecule type" value="Genomic_DNA"/>
</dbReference>
<name>A0A4Y8UGL7_9GAMM</name>
<dbReference type="OrthoDB" id="5736210at2"/>
<evidence type="ECO:0000313" key="2">
    <source>
        <dbReference type="Proteomes" id="UP000298133"/>
    </source>
</evidence>
<dbReference type="Proteomes" id="UP000298133">
    <property type="component" value="Unassembled WGS sequence"/>
</dbReference>
<dbReference type="Pfam" id="PF20101">
    <property type="entry name" value="DUF6491"/>
    <property type="match status" value="1"/>
</dbReference>
<organism evidence="1 2">
    <name type="scientific">Gammaproteobacteria bacterium LSUCC0057</name>
    <dbReference type="NCBI Taxonomy" id="2559237"/>
    <lineage>
        <taxon>Bacteria</taxon>
        <taxon>Pseudomonadati</taxon>
        <taxon>Pseudomonadota</taxon>
        <taxon>Gammaproteobacteria</taxon>
        <taxon>Cellvibrionales</taxon>
        <taxon>Porticoccaceae</taxon>
        <taxon>SAR92 clade</taxon>
    </lineage>
</organism>
<dbReference type="AlphaFoldDB" id="A0A4Y8UGL7"/>